<evidence type="ECO:0008006" key="3">
    <source>
        <dbReference type="Google" id="ProtNLM"/>
    </source>
</evidence>
<dbReference type="RefSeq" id="WP_162643879.1">
    <property type="nucleotide sequence ID" value="NZ_CP048286.1"/>
</dbReference>
<organism evidence="1 2">
    <name type="scientific">Paenibacillus rhizovicinus</name>
    <dbReference type="NCBI Taxonomy" id="2704463"/>
    <lineage>
        <taxon>Bacteria</taxon>
        <taxon>Bacillati</taxon>
        <taxon>Bacillota</taxon>
        <taxon>Bacilli</taxon>
        <taxon>Bacillales</taxon>
        <taxon>Paenibacillaceae</taxon>
        <taxon>Paenibacillus</taxon>
    </lineage>
</organism>
<gene>
    <name evidence="1" type="ORF">GZH47_25865</name>
</gene>
<dbReference type="AlphaFoldDB" id="A0A6C0PBB8"/>
<name>A0A6C0PBB8_9BACL</name>
<evidence type="ECO:0000313" key="1">
    <source>
        <dbReference type="EMBL" id="QHW33882.1"/>
    </source>
</evidence>
<dbReference type="Proteomes" id="UP000479114">
    <property type="component" value="Chromosome"/>
</dbReference>
<reference evidence="1 2" key="1">
    <citation type="submission" date="2020-02" db="EMBL/GenBank/DDBJ databases">
        <title>Paenibacillus sp. nov., isolated from rhizosphere soil of tomato.</title>
        <authorList>
            <person name="Weon H.-Y."/>
            <person name="Lee S.A."/>
        </authorList>
    </citation>
    <scope>NUCLEOTIDE SEQUENCE [LARGE SCALE GENOMIC DNA]</scope>
    <source>
        <strain evidence="1 2">14171R-81</strain>
    </source>
</reference>
<keyword evidence="2" id="KW-1185">Reference proteome</keyword>
<dbReference type="KEGG" id="prz:GZH47_25865"/>
<protein>
    <recommendedName>
        <fullName evidence="3">GNAT family N-acetyltransferase</fullName>
    </recommendedName>
</protein>
<sequence length="158" mass="18242">MLLHNASLESYPVHFAAMNPHEIQEQLNGRDKAFDWTIYYNYPQVLVFKMMIIGNDAIQGAIALENKEDHVYVHLIESAPHNRSDKVFEFIGEHLLAYACQLSMRFGHDGYVVLQSKSAPRLLHFYTQVIGAKHVGGLRMILNETVARRLIMLYLEQR</sequence>
<proteinExistence type="predicted"/>
<dbReference type="EMBL" id="CP048286">
    <property type="protein sequence ID" value="QHW33882.1"/>
    <property type="molecule type" value="Genomic_DNA"/>
</dbReference>
<evidence type="ECO:0000313" key="2">
    <source>
        <dbReference type="Proteomes" id="UP000479114"/>
    </source>
</evidence>
<accession>A0A6C0PBB8</accession>